<dbReference type="InterPro" id="IPR038718">
    <property type="entry name" value="SNF2-like_sf"/>
</dbReference>
<evidence type="ECO:0000256" key="4">
    <source>
        <dbReference type="ARBA" id="ARBA00022801"/>
    </source>
</evidence>
<feature type="non-terminal residue" evidence="9">
    <location>
        <position position="937"/>
    </location>
</feature>
<dbReference type="SUPFAM" id="SSF52540">
    <property type="entry name" value="P-loop containing nucleoside triphosphate hydrolases"/>
    <property type="match status" value="2"/>
</dbReference>
<dbReference type="CDD" id="cd18008">
    <property type="entry name" value="DEXDc_SHPRH-like"/>
    <property type="match status" value="1"/>
</dbReference>
<comment type="caution">
    <text evidence="9">The sequence shown here is derived from an EMBL/GenBank/DDBJ whole genome shotgun (WGS) entry which is preliminary data.</text>
</comment>
<evidence type="ECO:0000256" key="5">
    <source>
        <dbReference type="ARBA" id="ARBA00022833"/>
    </source>
</evidence>
<dbReference type="SMART" id="SM00487">
    <property type="entry name" value="DEXDc"/>
    <property type="match status" value="1"/>
</dbReference>
<reference evidence="9" key="1">
    <citation type="submission" date="2024-02" db="EMBL/GenBank/DDBJ databases">
        <authorList>
            <consortium name="ELIXIR-Norway"/>
            <consortium name="Elixir Norway"/>
        </authorList>
    </citation>
    <scope>NUCLEOTIDE SEQUENCE</scope>
</reference>
<sequence length="937" mass="102803">MEQSLANCETPPLHYKHCGFVSVVLGCTGFSALDLNAFVAVAGAEETVTVAAGVFRELIGAECALTGSGSVPQIRIENSPLILFPLAEEENSGEDGFGRTGNGTAAVDKVLGEGMDATSLSSYLSPSQQSTCGERGEVSVSQDGDDCLQGMKKALGSFLVSDVAAKEIEQYGDGSSAKRKRATTKIAGMGSILHQLQWMRQRNHAKVQGHVVALAQREGNVRVVALLDLWLPSNVWSIGGFWKSRAVAATALAHLSCNWECRRGILELVKNGAEGFSIKDLWELGDCHVLDCKLHFDAPEKSARFDLHLLFKSLPSYMTEEKLDGHKIVPSDDAASLRAGIWDVPDEILISILGRLLPKDLHNAASACRYIRLMAVLIMPCMNVCLFPHQQAAVRWMLHREQRPAVLPHPLYRKLETEDGFPIFLDMVSGDLSPEMPAQVHDFQGGLFCDEPGLGKTVTALSLILKTQGAVAEPPPGTQVCWGEHRSGEKVGHYVVRANGTPLGASVGNPSLDCWVENSLTPLGLSPSPVSTSDLLTSTNSRLTRSSARLKRKLSVSFEESSKPVGESCLDEGLTSSARDRATQRLRLMSTNCRHLSVALSSMSQQEVQFKPPEEGVIVQEEACMSEEEVWVQCDACRKWRKLPNDAVPPREGLAWFCSMNKDSLYQSCTTPEQICDRNTWVRSLPGFYKRGTAPGQKQNVSFFMNVIKENAHLLDVHAKPVWWLANLNSDKLCKLAAGGLTIPRDMKGVGSADDAHSCESLFKTFGLIQSSVGKGVVKWQYPSGLDNLVFDSLALRQALLKPVDDAIRIYLSKATLIVVPSNLVEHWKNQIAKHTTPGQLRVYIWTDHKKPPLAHSLAWDHDIVITTFNRLSSEWSARESTVLMRVHWLRVILDEGHTLGASLSLTNKLQMAVSMHACRRWLLTGTPTPNTPNSQV</sequence>
<evidence type="ECO:0000256" key="2">
    <source>
        <dbReference type="ARBA" id="ARBA00022741"/>
    </source>
</evidence>
<name>A0ABP0V8G8_9BRYO</name>
<evidence type="ECO:0000313" key="10">
    <source>
        <dbReference type="Proteomes" id="UP001497444"/>
    </source>
</evidence>
<evidence type="ECO:0000259" key="8">
    <source>
        <dbReference type="PROSITE" id="PS51192"/>
    </source>
</evidence>
<dbReference type="InterPro" id="IPR027417">
    <property type="entry name" value="P-loop_NTPase"/>
</dbReference>
<keyword evidence="4" id="KW-0378">Hydrolase</keyword>
<evidence type="ECO:0008006" key="11">
    <source>
        <dbReference type="Google" id="ProtNLM"/>
    </source>
</evidence>
<dbReference type="Gene3D" id="3.40.50.10810">
    <property type="entry name" value="Tandem AAA-ATPase domain"/>
    <property type="match status" value="1"/>
</dbReference>
<dbReference type="PANTHER" id="PTHR45626">
    <property type="entry name" value="TRANSCRIPTION TERMINATION FACTOR 2-RELATED"/>
    <property type="match status" value="1"/>
</dbReference>
<keyword evidence="1" id="KW-0479">Metal-binding</keyword>
<organism evidence="9 10">
    <name type="scientific">Sphagnum jensenii</name>
    <dbReference type="NCBI Taxonomy" id="128206"/>
    <lineage>
        <taxon>Eukaryota</taxon>
        <taxon>Viridiplantae</taxon>
        <taxon>Streptophyta</taxon>
        <taxon>Embryophyta</taxon>
        <taxon>Bryophyta</taxon>
        <taxon>Sphagnophytina</taxon>
        <taxon>Sphagnopsida</taxon>
        <taxon>Sphagnales</taxon>
        <taxon>Sphagnaceae</taxon>
        <taxon>Sphagnum</taxon>
    </lineage>
</organism>
<keyword evidence="2" id="KW-0547">Nucleotide-binding</keyword>
<dbReference type="Pfam" id="PF07496">
    <property type="entry name" value="zf-CW"/>
    <property type="match status" value="1"/>
</dbReference>
<dbReference type="PANTHER" id="PTHR45626:SF14">
    <property type="entry name" value="ATP-DEPENDENT DNA HELICASE (EUROFUNG)"/>
    <property type="match status" value="1"/>
</dbReference>
<dbReference type="InterPro" id="IPR001810">
    <property type="entry name" value="F-box_dom"/>
</dbReference>
<evidence type="ECO:0000259" key="7">
    <source>
        <dbReference type="PROSITE" id="PS51050"/>
    </source>
</evidence>
<dbReference type="InterPro" id="IPR000330">
    <property type="entry name" value="SNF2_N"/>
</dbReference>
<dbReference type="Proteomes" id="UP001497444">
    <property type="component" value="Unassembled WGS sequence"/>
</dbReference>
<evidence type="ECO:0000256" key="3">
    <source>
        <dbReference type="ARBA" id="ARBA00022771"/>
    </source>
</evidence>
<dbReference type="Gene3D" id="3.30.40.100">
    <property type="match status" value="1"/>
</dbReference>
<dbReference type="PROSITE" id="PS51192">
    <property type="entry name" value="HELICASE_ATP_BIND_1"/>
    <property type="match status" value="1"/>
</dbReference>
<dbReference type="PROSITE" id="PS51050">
    <property type="entry name" value="ZF_CW"/>
    <property type="match status" value="1"/>
</dbReference>
<keyword evidence="10" id="KW-1185">Reference proteome</keyword>
<dbReference type="InterPro" id="IPR014001">
    <property type="entry name" value="Helicase_ATP-bd"/>
</dbReference>
<dbReference type="Pfam" id="PF00176">
    <property type="entry name" value="SNF2-rel_dom"/>
    <property type="match status" value="1"/>
</dbReference>
<dbReference type="CDD" id="cd09917">
    <property type="entry name" value="F-box_SF"/>
    <property type="match status" value="1"/>
</dbReference>
<proteinExistence type="predicted"/>
<accession>A0ABP0V8G8</accession>
<evidence type="ECO:0000256" key="1">
    <source>
        <dbReference type="ARBA" id="ARBA00022723"/>
    </source>
</evidence>
<feature type="domain" description="Helicase ATP-binding" evidence="8">
    <location>
        <begin position="768"/>
        <end position="937"/>
    </location>
</feature>
<dbReference type="InterPro" id="IPR011124">
    <property type="entry name" value="Znf_CW"/>
</dbReference>
<evidence type="ECO:0000313" key="9">
    <source>
        <dbReference type="EMBL" id="CAK9250674.1"/>
    </source>
</evidence>
<protein>
    <recommendedName>
        <fullName evidence="11">F-box protein</fullName>
    </recommendedName>
</protein>
<keyword evidence="5" id="KW-0862">Zinc</keyword>
<dbReference type="EMBL" id="CAXAQS010000217">
    <property type="protein sequence ID" value="CAK9250674.1"/>
    <property type="molecule type" value="Genomic_DNA"/>
</dbReference>
<keyword evidence="3" id="KW-0863">Zinc-finger</keyword>
<feature type="domain" description="CW-type" evidence="7">
    <location>
        <begin position="625"/>
        <end position="677"/>
    </location>
</feature>
<evidence type="ECO:0000256" key="6">
    <source>
        <dbReference type="ARBA" id="ARBA00022840"/>
    </source>
</evidence>
<dbReference type="Pfam" id="PF12937">
    <property type="entry name" value="F-box-like"/>
    <property type="match status" value="1"/>
</dbReference>
<keyword evidence="6" id="KW-0067">ATP-binding</keyword>
<dbReference type="InterPro" id="IPR050628">
    <property type="entry name" value="SNF2_RAD54_helicase_TF"/>
</dbReference>
<gene>
    <name evidence="9" type="ORF">CSSPJE1EN1_LOCUS26052</name>
</gene>